<dbReference type="HOGENOM" id="CLU_038300_0_0_1"/>
<sequence>MIESQFSVIPGCILLPNPDDSLATGQDLDLRWIHVLLRLWEVYLNCCLKPELDPGVIRPSGYRSVGNTITLQQLHFPRILLAIFHVSRPLDLEISLPAPTAFNRGMECEGYEVRLRWGCGIASRGQFTGADKPLKESVPPRPKGRRRDLSRERKRLEAQNQSQTPSSCQTSENTRQPNMIECLDSNHSPASVRSEKDDLLFNEFVTSGINVLQSATMSENHLRGELPRLCQESNALYNICLTFQLSLTSVHTTQFFEYFDRSIREFRAELAQSTILSDGTFTAGLLLCSIGLIHGMPWSIHIEGMHNILQGHDLAHFPGDVTFTPFRTHLLEVIGAMDIQCMTVGRQTSSLGIWRRFCQPLRPRDGIEPITGLPRSFMDLLAGTGIDSSEQSFWNWPGEPGNFLQCYLWEAYRLAAILNIRQIERNRIASSDPQSPPAWQPRMPCPLDSRVLVNRILANVDALRLGCAERPDEDPLIRNSTLYPLIIAGQEVQILHDHAHWQEVIRECSLDLHQGGILFEILEEMWQENKEKPDIHERARARNVEIGLL</sequence>
<feature type="region of interest" description="Disordered" evidence="3">
    <location>
        <begin position="128"/>
        <end position="174"/>
    </location>
</feature>
<evidence type="ECO:0000256" key="3">
    <source>
        <dbReference type="SAM" id="MobiDB-lite"/>
    </source>
</evidence>
<evidence type="ECO:0000256" key="1">
    <source>
        <dbReference type="ARBA" id="ARBA00004123"/>
    </source>
</evidence>
<dbReference type="STRING" id="933388.S8B7B5"/>
<dbReference type="GO" id="GO:0005634">
    <property type="term" value="C:nucleus"/>
    <property type="evidence" value="ECO:0007669"/>
    <property type="project" value="UniProtKB-SubCell"/>
</dbReference>
<comment type="subcellular location">
    <subcellularLocation>
        <location evidence="1">Nucleus</location>
    </subcellularLocation>
</comment>
<dbReference type="EMBL" id="KB644412">
    <property type="protein sequence ID" value="EPS30607.1"/>
    <property type="molecule type" value="Genomic_DNA"/>
</dbReference>
<proteinExistence type="predicted"/>
<dbReference type="OrthoDB" id="3251668at2759"/>
<dbReference type="PANTHER" id="PTHR37534">
    <property type="entry name" value="TRANSCRIPTIONAL ACTIVATOR PROTEIN UGA3"/>
    <property type="match status" value="1"/>
</dbReference>
<dbReference type="PhylomeDB" id="S8B7B5"/>
<dbReference type="GO" id="GO:0000976">
    <property type="term" value="F:transcription cis-regulatory region binding"/>
    <property type="evidence" value="ECO:0007669"/>
    <property type="project" value="TreeGrafter"/>
</dbReference>
<dbReference type="eggNOG" id="ENOG502S69E">
    <property type="taxonomic scope" value="Eukaryota"/>
</dbReference>
<evidence type="ECO:0000256" key="2">
    <source>
        <dbReference type="ARBA" id="ARBA00023242"/>
    </source>
</evidence>
<evidence type="ECO:0008006" key="6">
    <source>
        <dbReference type="Google" id="ProtNLM"/>
    </source>
</evidence>
<name>S8B7B5_PENO1</name>
<dbReference type="Proteomes" id="UP000019376">
    <property type="component" value="Unassembled WGS sequence"/>
</dbReference>
<feature type="compositionally biased region" description="Polar residues" evidence="3">
    <location>
        <begin position="158"/>
        <end position="174"/>
    </location>
</feature>
<feature type="compositionally biased region" description="Basic and acidic residues" evidence="3">
    <location>
        <begin position="147"/>
        <end position="157"/>
    </location>
</feature>
<evidence type="ECO:0000313" key="4">
    <source>
        <dbReference type="EMBL" id="EPS30607.1"/>
    </source>
</evidence>
<accession>S8B7B5</accession>
<dbReference type="InterPro" id="IPR021858">
    <property type="entry name" value="Fun_TF"/>
</dbReference>
<dbReference type="PANTHER" id="PTHR37534:SF44">
    <property type="entry name" value="ZN(II)2CYS6 TRANSCRIPTION FACTOR (EUROFUNG)"/>
    <property type="match status" value="1"/>
</dbReference>
<dbReference type="GO" id="GO:0003700">
    <property type="term" value="F:DNA-binding transcription factor activity"/>
    <property type="evidence" value="ECO:0007669"/>
    <property type="project" value="TreeGrafter"/>
</dbReference>
<dbReference type="GO" id="GO:0045944">
    <property type="term" value="P:positive regulation of transcription by RNA polymerase II"/>
    <property type="evidence" value="ECO:0007669"/>
    <property type="project" value="TreeGrafter"/>
</dbReference>
<reference evidence="4 5" key="1">
    <citation type="journal article" date="2013" name="PLoS ONE">
        <title>Genomic and secretomic analyses reveal unique features of the lignocellulolytic enzyme system of Penicillium decumbens.</title>
        <authorList>
            <person name="Liu G."/>
            <person name="Zhang L."/>
            <person name="Wei X."/>
            <person name="Zou G."/>
            <person name="Qin Y."/>
            <person name="Ma L."/>
            <person name="Li J."/>
            <person name="Zheng H."/>
            <person name="Wang S."/>
            <person name="Wang C."/>
            <person name="Xun L."/>
            <person name="Zhao G.-P."/>
            <person name="Zhou Z."/>
            <person name="Qu Y."/>
        </authorList>
    </citation>
    <scope>NUCLEOTIDE SEQUENCE [LARGE SCALE GENOMIC DNA]</scope>
    <source>
        <strain evidence="5">114-2 / CGMCC 5302</strain>
    </source>
</reference>
<keyword evidence="2" id="KW-0539">Nucleus</keyword>
<gene>
    <name evidence="4" type="ORF">PDE_05559</name>
</gene>
<protein>
    <recommendedName>
        <fullName evidence="6">Transcription factor domain-containing protein</fullName>
    </recommendedName>
</protein>
<keyword evidence="5" id="KW-1185">Reference proteome</keyword>
<dbReference type="Pfam" id="PF11951">
    <property type="entry name" value="Fungal_trans_2"/>
    <property type="match status" value="1"/>
</dbReference>
<evidence type="ECO:0000313" key="5">
    <source>
        <dbReference type="Proteomes" id="UP000019376"/>
    </source>
</evidence>
<dbReference type="AlphaFoldDB" id="S8B7B5"/>
<organism evidence="4 5">
    <name type="scientific">Penicillium oxalicum (strain 114-2 / CGMCC 5302)</name>
    <name type="common">Penicillium decumbens</name>
    <dbReference type="NCBI Taxonomy" id="933388"/>
    <lineage>
        <taxon>Eukaryota</taxon>
        <taxon>Fungi</taxon>
        <taxon>Dikarya</taxon>
        <taxon>Ascomycota</taxon>
        <taxon>Pezizomycotina</taxon>
        <taxon>Eurotiomycetes</taxon>
        <taxon>Eurotiomycetidae</taxon>
        <taxon>Eurotiales</taxon>
        <taxon>Aspergillaceae</taxon>
        <taxon>Penicillium</taxon>
    </lineage>
</organism>